<dbReference type="Proteomes" id="UP000540490">
    <property type="component" value="Unassembled WGS sequence"/>
</dbReference>
<dbReference type="InterPro" id="IPR023631">
    <property type="entry name" value="Amidase_dom"/>
</dbReference>
<dbReference type="RefSeq" id="WP_182975670.1">
    <property type="nucleotide sequence ID" value="NZ_JABEQN010000043.1"/>
</dbReference>
<reference evidence="5 6" key="1">
    <citation type="submission" date="2020-04" db="EMBL/GenBank/DDBJ databases">
        <title>Description of novel Gluconacetobacter.</title>
        <authorList>
            <person name="Sombolestani A."/>
        </authorList>
    </citation>
    <scope>NUCLEOTIDE SEQUENCE [LARGE SCALE GENOMIC DNA]</scope>
    <source>
        <strain evidence="4 5">LMG 1728</strain>
        <strain evidence="3 6">LMG 1731</strain>
    </source>
</reference>
<dbReference type="EMBL" id="JABEQN010000043">
    <property type="protein sequence ID" value="MBB2195786.1"/>
    <property type="molecule type" value="Genomic_DNA"/>
</dbReference>
<keyword evidence="5" id="KW-1185">Reference proteome</keyword>
<gene>
    <name evidence="4" type="ORF">HLH25_19560</name>
    <name evidence="3" type="ORF">HLH26_19520</name>
</gene>
<dbReference type="Proteomes" id="UP000561077">
    <property type="component" value="Unassembled WGS sequence"/>
</dbReference>
<name>A0A7W4IPF9_9PROT</name>
<evidence type="ECO:0000313" key="6">
    <source>
        <dbReference type="Proteomes" id="UP000561077"/>
    </source>
</evidence>
<dbReference type="EMBL" id="JABEQO010000044">
    <property type="protein sequence ID" value="MBB2166675.1"/>
    <property type="molecule type" value="Genomic_DNA"/>
</dbReference>
<accession>A0A7W4IPF9</accession>
<dbReference type="AlphaFoldDB" id="A0A7W4IPF9"/>
<dbReference type="PANTHER" id="PTHR11895:SF7">
    <property type="entry name" value="GLUTAMYL-TRNA(GLN) AMIDOTRANSFERASE SUBUNIT A, MITOCHONDRIAL"/>
    <property type="match status" value="1"/>
</dbReference>
<dbReference type="GO" id="GO:0003824">
    <property type="term" value="F:catalytic activity"/>
    <property type="evidence" value="ECO:0007669"/>
    <property type="project" value="InterPro"/>
</dbReference>
<dbReference type="InterPro" id="IPR000120">
    <property type="entry name" value="Amidase"/>
</dbReference>
<feature type="domain" description="Amidase" evidence="2">
    <location>
        <begin position="34"/>
        <end position="389"/>
    </location>
</feature>
<dbReference type="PANTHER" id="PTHR11895">
    <property type="entry name" value="TRANSAMIDASE"/>
    <property type="match status" value="1"/>
</dbReference>
<evidence type="ECO:0000313" key="4">
    <source>
        <dbReference type="EMBL" id="MBB2195786.1"/>
    </source>
</evidence>
<evidence type="ECO:0000313" key="3">
    <source>
        <dbReference type="EMBL" id="MBB2166675.1"/>
    </source>
</evidence>
<dbReference type="InterPro" id="IPR036928">
    <property type="entry name" value="AS_sf"/>
</dbReference>
<organism evidence="3 6">
    <name type="scientific">Gluconacetobacter dulcium</name>
    <dbReference type="NCBI Taxonomy" id="2729096"/>
    <lineage>
        <taxon>Bacteria</taxon>
        <taxon>Pseudomonadati</taxon>
        <taxon>Pseudomonadota</taxon>
        <taxon>Alphaproteobacteria</taxon>
        <taxon>Acetobacterales</taxon>
        <taxon>Acetobacteraceae</taxon>
        <taxon>Gluconacetobacter</taxon>
    </lineage>
</organism>
<dbReference type="Gene3D" id="3.90.1300.10">
    <property type="entry name" value="Amidase signature (AS) domain"/>
    <property type="match status" value="1"/>
</dbReference>
<evidence type="ECO:0000256" key="1">
    <source>
        <dbReference type="ARBA" id="ARBA00009199"/>
    </source>
</evidence>
<dbReference type="SUPFAM" id="SSF75304">
    <property type="entry name" value="Amidase signature (AS) enzymes"/>
    <property type="match status" value="1"/>
</dbReference>
<dbReference type="Pfam" id="PF01425">
    <property type="entry name" value="Amidase"/>
    <property type="match status" value="1"/>
</dbReference>
<comment type="similarity">
    <text evidence="1">Belongs to the amidase family.</text>
</comment>
<evidence type="ECO:0000313" key="5">
    <source>
        <dbReference type="Proteomes" id="UP000540490"/>
    </source>
</evidence>
<protein>
    <submittedName>
        <fullName evidence="3">Amidase</fullName>
    </submittedName>
</protein>
<proteinExistence type="inferred from homology"/>
<sequence length="411" mass="43197">MTGQTIDPTARLAHIARFEPEIRAFTACDPARIEADLRTAPPGPLSGRLVGVKDIIDTAHYPTGYGSDIYAGHRATGDAACVALLRAAGATMAGKTVTTEFAFFRPGPTTNPFDPARTPGGSSSGSAAAVAMGMVDIGIASQTAASLTRPASYCGVVGFKPTYGRYALSGVKALGPSFDALGTITPDVATAIAADAVLAGPVPAASTIVPRAPARIGICRTPWWHEAEDGTRMAMAEAERIFSAHTTVEMVEMDEFAAAADLHITIMSFEAAQALAWEYQARRETCSPQIVGLIEAGRAITRATYEHAQNEAARLRTRAAALFTRYDMLVAPAAPGEAPLRTQGTGSPIFSRLWTLLYLPTVTLPGLVGPLNMPVGIQCLGPHGADETLFEHALWAEALLPTRPLSSLLKS</sequence>
<comment type="caution">
    <text evidence="3">The sequence shown here is derived from an EMBL/GenBank/DDBJ whole genome shotgun (WGS) entry which is preliminary data.</text>
</comment>
<evidence type="ECO:0000259" key="2">
    <source>
        <dbReference type="Pfam" id="PF01425"/>
    </source>
</evidence>